<dbReference type="Proteomes" id="UP000186817">
    <property type="component" value="Unassembled WGS sequence"/>
</dbReference>
<accession>A0A1Q9E4G0</accession>
<evidence type="ECO:0000256" key="2">
    <source>
        <dbReference type="SAM" id="SignalP"/>
    </source>
</evidence>
<reference evidence="3 4" key="1">
    <citation type="submission" date="2016-02" db="EMBL/GenBank/DDBJ databases">
        <title>Genome analysis of coral dinoflagellate symbionts highlights evolutionary adaptations to a symbiotic lifestyle.</title>
        <authorList>
            <person name="Aranda M."/>
            <person name="Li Y."/>
            <person name="Liew Y.J."/>
            <person name="Baumgarten S."/>
            <person name="Simakov O."/>
            <person name="Wilson M."/>
            <person name="Piel J."/>
            <person name="Ashoor H."/>
            <person name="Bougouffa S."/>
            <person name="Bajic V.B."/>
            <person name="Ryu T."/>
            <person name="Ravasi T."/>
            <person name="Bayer T."/>
            <person name="Micklem G."/>
            <person name="Kim H."/>
            <person name="Bhak J."/>
            <person name="Lajeunesse T.C."/>
            <person name="Voolstra C.R."/>
        </authorList>
    </citation>
    <scope>NUCLEOTIDE SEQUENCE [LARGE SCALE GENOMIC DNA]</scope>
    <source>
        <strain evidence="3 4">CCMP2467</strain>
    </source>
</reference>
<feature type="region of interest" description="Disordered" evidence="1">
    <location>
        <begin position="140"/>
        <end position="162"/>
    </location>
</feature>
<proteinExistence type="predicted"/>
<dbReference type="OrthoDB" id="410727at2759"/>
<name>A0A1Q9E4G0_SYMMI</name>
<dbReference type="AlphaFoldDB" id="A0A1Q9E4G0"/>
<feature type="compositionally biased region" description="Basic and acidic residues" evidence="1">
    <location>
        <begin position="207"/>
        <end position="219"/>
    </location>
</feature>
<keyword evidence="2" id="KW-0732">Signal</keyword>
<keyword evidence="4" id="KW-1185">Reference proteome</keyword>
<feature type="signal peptide" evidence="2">
    <location>
        <begin position="1"/>
        <end position="16"/>
    </location>
</feature>
<gene>
    <name evidence="3" type="ORF">AK812_SmicGene14872</name>
</gene>
<protein>
    <submittedName>
        <fullName evidence="3">Uncharacterized protein</fullName>
    </submittedName>
</protein>
<evidence type="ECO:0000313" key="3">
    <source>
        <dbReference type="EMBL" id="OLQ02296.1"/>
    </source>
</evidence>
<feature type="region of interest" description="Disordered" evidence="1">
    <location>
        <begin position="548"/>
        <end position="574"/>
    </location>
</feature>
<organism evidence="3 4">
    <name type="scientific">Symbiodinium microadriaticum</name>
    <name type="common">Dinoflagellate</name>
    <name type="synonym">Zooxanthella microadriatica</name>
    <dbReference type="NCBI Taxonomy" id="2951"/>
    <lineage>
        <taxon>Eukaryota</taxon>
        <taxon>Sar</taxon>
        <taxon>Alveolata</taxon>
        <taxon>Dinophyceae</taxon>
        <taxon>Suessiales</taxon>
        <taxon>Symbiodiniaceae</taxon>
        <taxon>Symbiodinium</taxon>
    </lineage>
</organism>
<feature type="chain" id="PRO_5011960490" evidence="2">
    <location>
        <begin position="17"/>
        <end position="614"/>
    </location>
</feature>
<sequence>MHPFAWLGLATSVVLALRGVGCPCPAVQLLPFWRVASAELVDSLEVFCFFGEPAADATLYAMMAETRPHAALPWLALVHSFAVLSATLWREMPRLKSSHLVEDLLRRQERMLLRRYGPLSEWPEPADVAERLLDLQHRSRSAVPGPNGTPIGDIFSPKGSGSDDCFPKDSMDIFAADLDISLLAPAEFSPQVSAAALFRTPKRRRRNQEAEHFRQHAEQETPSPLDPADSPWTRRYKTWHAEHGRQIMAQPASSFELDPIEKASEDHISDVVSIQEIAEDHITDVDSIEEVPRIGFRMGLLSIRTCPLLLKDRRGMPPDVVQQLDEELALQAIRMEFESLSSAFARGCISVWWYLKFSSAEPYVPSQAPTMERAVHVRAPPLMESVLVALSYALPAEQERQAWAAATCPVLLAALSHMHSIVTMDREALLEDIRLLATVLLAVDRETLRSSERGLWNTVTRAGRDAVLVAQHRLESDAEKQDIEDGWLPDLAEDAEKQNVEDGWIPDMAEDAEKQDVEDGWMSDMAEDAEKKDKEDGWIAKLAEETEKQDMEDVGKQMPGKAVQRKHSADKVADAVSQGASSFAVCGIQAGSPRDPWHFHCKEKGEVQNWKDLE</sequence>
<dbReference type="EMBL" id="LSRX01000267">
    <property type="protein sequence ID" value="OLQ02296.1"/>
    <property type="molecule type" value="Genomic_DNA"/>
</dbReference>
<comment type="caution">
    <text evidence="3">The sequence shown here is derived from an EMBL/GenBank/DDBJ whole genome shotgun (WGS) entry which is preliminary data.</text>
</comment>
<evidence type="ECO:0000313" key="4">
    <source>
        <dbReference type="Proteomes" id="UP000186817"/>
    </source>
</evidence>
<evidence type="ECO:0000256" key="1">
    <source>
        <dbReference type="SAM" id="MobiDB-lite"/>
    </source>
</evidence>
<feature type="region of interest" description="Disordered" evidence="1">
    <location>
        <begin position="199"/>
        <end position="232"/>
    </location>
</feature>